<evidence type="ECO:0000313" key="3">
    <source>
        <dbReference type="Proteomes" id="UP000290649"/>
    </source>
</evidence>
<evidence type="ECO:0000256" key="1">
    <source>
        <dbReference type="SAM" id="Phobius"/>
    </source>
</evidence>
<keyword evidence="1" id="KW-0472">Membrane</keyword>
<organism evidence="2 3">
    <name type="scientific">Anaerobacillus alkaliphilus</name>
    <dbReference type="NCBI Taxonomy" id="1548597"/>
    <lineage>
        <taxon>Bacteria</taxon>
        <taxon>Bacillati</taxon>
        <taxon>Bacillota</taxon>
        <taxon>Bacilli</taxon>
        <taxon>Bacillales</taxon>
        <taxon>Bacillaceae</taxon>
        <taxon>Anaerobacillus</taxon>
    </lineage>
</organism>
<reference evidence="2 3" key="1">
    <citation type="journal article" date="2019" name="Int. J. Syst. Evol. Microbiol.">
        <title>Anaerobacillus alkaliphilus sp. nov., a novel alkaliphilic and moderately halophilic bacterium.</title>
        <authorList>
            <person name="Borsodi A.K."/>
            <person name="Aszalos J.M."/>
            <person name="Bihari P."/>
            <person name="Nagy I."/>
            <person name="Schumann P."/>
            <person name="Sproer C."/>
            <person name="Kovacs A.L."/>
            <person name="Boka K."/>
            <person name="Dobosy P."/>
            <person name="Ovari M."/>
            <person name="Szili-Kovacs T."/>
            <person name="Toth E."/>
        </authorList>
    </citation>
    <scope>NUCLEOTIDE SEQUENCE [LARGE SCALE GENOMIC DNA]</scope>
    <source>
        <strain evidence="2 3">B16-10</strain>
    </source>
</reference>
<dbReference type="Pfam" id="PF17313">
    <property type="entry name" value="DUF5359"/>
    <property type="match status" value="1"/>
</dbReference>
<dbReference type="InterPro" id="IPR035281">
    <property type="entry name" value="DUF5359"/>
</dbReference>
<dbReference type="RefSeq" id="WP_129076268.1">
    <property type="nucleotide sequence ID" value="NZ_QOUX01000001.1"/>
</dbReference>
<keyword evidence="1" id="KW-1133">Transmembrane helix</keyword>
<dbReference type="OrthoDB" id="2973478at2"/>
<sequence length="70" mass="8405">MFEILKKYEGVLVKVTCIQFIFLIIAQILLYKKEVAPYISKTIFSEGVFIEYVYRTMETLDQLTTIWYHM</sequence>
<accession>A0A4V1LGU2</accession>
<dbReference type="EMBL" id="QOUX01000001">
    <property type="protein sequence ID" value="RXJ03925.1"/>
    <property type="molecule type" value="Genomic_DNA"/>
</dbReference>
<dbReference type="Proteomes" id="UP000290649">
    <property type="component" value="Unassembled WGS sequence"/>
</dbReference>
<protein>
    <submittedName>
        <fullName evidence="2">Uncharacterized protein</fullName>
    </submittedName>
</protein>
<proteinExistence type="predicted"/>
<keyword evidence="3" id="KW-1185">Reference proteome</keyword>
<name>A0A4V1LGU2_9BACI</name>
<feature type="transmembrane region" description="Helical" evidence="1">
    <location>
        <begin position="12"/>
        <end position="31"/>
    </location>
</feature>
<evidence type="ECO:0000313" key="2">
    <source>
        <dbReference type="EMBL" id="RXJ03925.1"/>
    </source>
</evidence>
<gene>
    <name evidence="2" type="ORF">DS745_00605</name>
</gene>
<comment type="caution">
    <text evidence="2">The sequence shown here is derived from an EMBL/GenBank/DDBJ whole genome shotgun (WGS) entry which is preliminary data.</text>
</comment>
<dbReference type="AlphaFoldDB" id="A0A4V1LGU2"/>
<keyword evidence="1" id="KW-0812">Transmembrane</keyword>